<evidence type="ECO:0000313" key="1">
    <source>
        <dbReference type="EMBL" id="AII28158.1"/>
    </source>
</evidence>
<sequence>MIVYPDWWKGGRWDIERLLRDLFTFQENGAARGLSGVQVEPLATLTKIRREHLEDGNGYLLVHRNGGHVNKSKQQWTDETITTIAALTASRDESLRLQEYVTDVFCEFDEGGHVRRSTPHLSGATTTFMTVPGEVVGPQLVMEQLRDERLVPATWHIHADRPRGLPDYRDHLDLDW</sequence>
<keyword evidence="2" id="KW-1185">Reference proteome</keyword>
<dbReference type="EMBL" id="KM083128">
    <property type="protein sequence ID" value="AII28158.1"/>
    <property type="molecule type" value="Genomic_DNA"/>
</dbReference>
<dbReference type="GeneID" id="23680177"/>
<evidence type="ECO:0000313" key="2">
    <source>
        <dbReference type="Proteomes" id="UP000028659"/>
    </source>
</evidence>
<accession>A0A076G963</accession>
<proteinExistence type="predicted"/>
<reference evidence="1 2" key="1">
    <citation type="submission" date="2014-07" db="EMBL/GenBank/DDBJ databases">
        <authorList>
            <person name="Simmons-Yager K."/>
            <person name="Taylor B.J."/>
            <person name="Thorniley A.J."/>
            <person name="Dasenko M.A."/>
            <person name="Denver D.R."/>
            <person name="Garcia-Ruiz H."/>
            <person name="Hoyer J.S."/>
            <person name="Jogdeo S."/>
            <person name="Sullivan C.M."/>
            <person name="Peterson M.R."/>
            <person name="Rowley E.R."/>
            <person name="Schnitzler C.E."/>
            <person name="Vining K.J."/>
            <person name="Almabruk K.H."/>
            <person name="Banawas S."/>
            <person name="Beatty C."/>
            <person name="Bullock C.J."/>
            <person name="Cappellazzi J.E."/>
            <person name="Chagani S.E."/>
            <person name="Chatterjee P."/>
            <person name="Cram E.D."/>
            <person name="Elorriaga M.E.S.T.E.F.A."/>
            <person name="Esser M."/>
            <person name="Fellows E.J."/>
            <person name="Garcia G.R."/>
            <person name="Gullaba J.M."/>
            <person name="Kinsley M.A."/>
            <person name="Luo F."/>
            <person name="Mcginnis M."/>
            <person name="Paquette C.E."/>
            <person name="Reddekopp R.L."/>
            <person name="Rosen K.L."/>
            <person name="Sahlfeld L.M."/>
            <person name="Vondras A.M."/>
            <person name="Wang J.X."/>
            <person name="Weiss E.S."/>
            <person name="Wernick R."/>
            <person name="Abuelizz H.A."/>
            <person name="Amaro Y."/>
            <person name="Archer C.L."/>
            <person name="Basu A."/>
            <person name="Bellinger M.R."/>
            <person name="Johnson S.F."/>
            <person name="Kitchen S.A."/>
            <person name="Li M."/>
            <person name="Morey-Castro K.E."/>
            <person name="Lavalleur H.J."/>
            <person name="Rangel L.J."/>
            <person name="Ree J.F."/>
            <person name="Shay S.D."/>
            <person name="Sheng Y."/>
            <person name="Smyth J.C."/>
            <person name="Stamm E.A."/>
            <person name="Taylor C.R."/>
            <person name="Vining O.B."/>
            <person name="Wanzeck K.M."/>
            <person name="Watson G."/>
            <person name="Bruck A.J."/>
            <person name="Anders K.R."/>
            <person name="Braun M.A."/>
            <person name="Delesalle V.A."/>
            <person name="Hughes L.E."/>
            <person name="Ware V.C."/>
            <person name="Bradley K.W."/>
            <person name="Barker L.P."/>
            <person name="Asai D.J."/>
            <person name="Bowman C.A."/>
            <person name="Russell D.A."/>
            <person name="Pope W.H."/>
            <person name="Jacobs-Sera D."/>
            <person name="Hendrix R.W."/>
            <person name="Hatfull G.F."/>
        </authorList>
    </citation>
    <scope>NUCLEOTIDE SEQUENCE [LARGE SCALE GENOMIC DNA]</scope>
</reference>
<dbReference type="OrthoDB" id="25345at10239"/>
<gene>
    <name evidence="1" type="primary">10</name>
    <name evidence="1" type="ORF">PBI_SPARKY_10</name>
</gene>
<dbReference type="InterPro" id="IPR057003">
    <property type="entry name" value="Phage_tail_terminator_2"/>
</dbReference>
<dbReference type="KEGG" id="vg:23680177"/>
<dbReference type="Proteomes" id="UP000028659">
    <property type="component" value="Genome"/>
</dbReference>
<dbReference type="Pfam" id="PF23841">
    <property type="entry name" value="Phage_tail_terminator_2"/>
    <property type="match status" value="1"/>
</dbReference>
<protein>
    <submittedName>
        <fullName evidence="1">Head-to-tail connector</fullName>
    </submittedName>
</protein>
<name>A0A076G963_9CAUD</name>
<organism evidence="1 2">
    <name type="scientific">Mycobacterium phage Sparky</name>
    <dbReference type="NCBI Taxonomy" id="1527493"/>
    <lineage>
        <taxon>Viruses</taxon>
        <taxon>Duplodnaviria</taxon>
        <taxon>Heunggongvirae</taxon>
        <taxon>Uroviricota</taxon>
        <taxon>Caudoviricetes</taxon>
        <taxon>Sparkyvirus</taxon>
        <taxon>Sparkyvirus sparky</taxon>
    </lineage>
</organism>
<dbReference type="RefSeq" id="YP_009125393.1">
    <property type="nucleotide sequence ID" value="NC_026597.1"/>
</dbReference>